<feature type="transmembrane region" description="Helical" evidence="9">
    <location>
        <begin position="266"/>
        <end position="287"/>
    </location>
</feature>
<keyword evidence="6 9" id="KW-0812">Transmembrane</keyword>
<evidence type="ECO:0000256" key="9">
    <source>
        <dbReference type="SAM" id="Phobius"/>
    </source>
</evidence>
<evidence type="ECO:0000256" key="8">
    <source>
        <dbReference type="ARBA" id="ARBA00023136"/>
    </source>
</evidence>
<evidence type="ECO:0000256" key="4">
    <source>
        <dbReference type="ARBA" id="ARBA00022475"/>
    </source>
</evidence>
<evidence type="ECO:0000256" key="2">
    <source>
        <dbReference type="ARBA" id="ARBA00014213"/>
    </source>
</evidence>
<feature type="transmembrane region" description="Helical" evidence="9">
    <location>
        <begin position="326"/>
        <end position="346"/>
    </location>
</feature>
<name>A0A381NMZ6_9ZZZZ</name>
<feature type="transmembrane region" description="Helical" evidence="9">
    <location>
        <begin position="12"/>
        <end position="36"/>
    </location>
</feature>
<dbReference type="EMBL" id="UINC01000471">
    <property type="protein sequence ID" value="SUZ55951.1"/>
    <property type="molecule type" value="Genomic_DNA"/>
</dbReference>
<feature type="transmembrane region" description="Helical" evidence="9">
    <location>
        <begin position="48"/>
        <end position="78"/>
    </location>
</feature>
<keyword evidence="7 9" id="KW-1133">Transmembrane helix</keyword>
<dbReference type="PANTHER" id="PTHR33529:SF7">
    <property type="entry name" value="LIPOPOLYSACCHARIDE EXPORT SYSTEM PERMEASE PROTEIN LPTF"/>
    <property type="match status" value="1"/>
</dbReference>
<evidence type="ECO:0000256" key="7">
    <source>
        <dbReference type="ARBA" id="ARBA00022989"/>
    </source>
</evidence>
<protein>
    <recommendedName>
        <fullName evidence="2">Lipopolysaccharide export system permease protein LptF</fullName>
    </recommendedName>
</protein>
<dbReference type="AlphaFoldDB" id="A0A381NMZ6"/>
<comment type="subcellular location">
    <subcellularLocation>
        <location evidence="1">Cell inner membrane</location>
        <topology evidence="1">Multi-pass membrane protein</topology>
    </subcellularLocation>
</comment>
<dbReference type="InterPro" id="IPR030922">
    <property type="entry name" value="LptF"/>
</dbReference>
<dbReference type="Pfam" id="PF03739">
    <property type="entry name" value="LptF_LptG"/>
    <property type="match status" value="1"/>
</dbReference>
<keyword evidence="3" id="KW-0813">Transport</keyword>
<reference evidence="10" key="1">
    <citation type="submission" date="2018-05" db="EMBL/GenBank/DDBJ databases">
        <authorList>
            <person name="Lanie J.A."/>
            <person name="Ng W.-L."/>
            <person name="Kazmierczak K.M."/>
            <person name="Andrzejewski T.M."/>
            <person name="Davidsen T.M."/>
            <person name="Wayne K.J."/>
            <person name="Tettelin H."/>
            <person name="Glass J.I."/>
            <person name="Rusch D."/>
            <person name="Podicherti R."/>
            <person name="Tsui H.-C.T."/>
            <person name="Winkler M.E."/>
        </authorList>
    </citation>
    <scope>NUCLEOTIDE SEQUENCE</scope>
</reference>
<evidence type="ECO:0000256" key="1">
    <source>
        <dbReference type="ARBA" id="ARBA00004429"/>
    </source>
</evidence>
<organism evidence="10">
    <name type="scientific">marine metagenome</name>
    <dbReference type="NCBI Taxonomy" id="408172"/>
    <lineage>
        <taxon>unclassified sequences</taxon>
        <taxon>metagenomes</taxon>
        <taxon>ecological metagenomes</taxon>
    </lineage>
</organism>
<dbReference type="GO" id="GO:0055085">
    <property type="term" value="P:transmembrane transport"/>
    <property type="evidence" value="ECO:0007669"/>
    <property type="project" value="InterPro"/>
</dbReference>
<dbReference type="PANTHER" id="PTHR33529">
    <property type="entry name" value="SLR0882 PROTEIN-RELATED"/>
    <property type="match status" value="1"/>
</dbReference>
<evidence type="ECO:0000256" key="5">
    <source>
        <dbReference type="ARBA" id="ARBA00022519"/>
    </source>
</evidence>
<keyword evidence="4" id="KW-1003">Cell membrane</keyword>
<keyword evidence="8 9" id="KW-0472">Membrane</keyword>
<keyword evidence="5" id="KW-0997">Cell inner membrane</keyword>
<evidence type="ECO:0000256" key="6">
    <source>
        <dbReference type="ARBA" id="ARBA00022692"/>
    </source>
</evidence>
<dbReference type="GO" id="GO:0015920">
    <property type="term" value="P:lipopolysaccharide transport"/>
    <property type="evidence" value="ECO:0007669"/>
    <property type="project" value="TreeGrafter"/>
</dbReference>
<feature type="transmembrane region" description="Helical" evidence="9">
    <location>
        <begin position="299"/>
        <end position="320"/>
    </location>
</feature>
<dbReference type="NCBIfam" id="TIGR04407">
    <property type="entry name" value="LptF_YjgP"/>
    <property type="match status" value="1"/>
</dbReference>
<dbReference type="InterPro" id="IPR005495">
    <property type="entry name" value="LptG/LptF_permease"/>
</dbReference>
<evidence type="ECO:0000256" key="3">
    <source>
        <dbReference type="ARBA" id="ARBA00022448"/>
    </source>
</evidence>
<sequence length="353" mass="39217">MGVLSRYVTRELVAVFLLVFVLLVCIGLGGRFVSLLQEAAGGRYSTEALWWLIGLRIPTFVQLIAPFSIFLALVLTFGRLHADQEFVTLTSGGVVPGRVVGWLQWVLIPLALMVGFFSMQVTPGALKLLSEMALNEIAVSEFDAIIPGTFRSFSKDARVAYVEEVDRGKQEVSGVFMNEIRGDKVVSIWADKGRYFVEPETGNRYLMLENGVRYEGFPSKHDYQVIRFKKLAQRIEPGEVEQLANDPPTIPTSELQLTISAEAAEWHWRIALPILTLIGAMCGFGIARVPPRSGRFGRVIPGLGLFVLYYVLLVFGRSLIAETASLQIVGLWPVHLAMALAAWVLIQKSYRPT</sequence>
<dbReference type="GO" id="GO:0043190">
    <property type="term" value="C:ATP-binding cassette (ABC) transporter complex"/>
    <property type="evidence" value="ECO:0007669"/>
    <property type="project" value="InterPro"/>
</dbReference>
<evidence type="ECO:0000313" key="10">
    <source>
        <dbReference type="EMBL" id="SUZ55951.1"/>
    </source>
</evidence>
<gene>
    <name evidence="10" type="ORF">METZ01_LOCUS8805</name>
</gene>
<accession>A0A381NMZ6</accession>
<feature type="transmembrane region" description="Helical" evidence="9">
    <location>
        <begin position="99"/>
        <end position="119"/>
    </location>
</feature>
<proteinExistence type="predicted"/>